<name>A0A830E2S9_9CREN</name>
<reference evidence="2" key="1">
    <citation type="journal article" date="2014" name="Int. J. Syst. Evol. Microbiol.">
        <title>Complete genome sequence of Corynebacterium casei LMG S-19264T (=DSM 44701T), isolated from a smear-ripened cheese.</title>
        <authorList>
            <consortium name="US DOE Joint Genome Institute (JGI-PGF)"/>
            <person name="Walter F."/>
            <person name="Albersmeier A."/>
            <person name="Kalinowski J."/>
            <person name="Ruckert C."/>
        </authorList>
    </citation>
    <scope>NUCLEOTIDE SEQUENCE</scope>
    <source>
        <strain evidence="2">JCM 11219</strain>
    </source>
</reference>
<dbReference type="RefSeq" id="WP_054843628.1">
    <property type="nucleotide sequence ID" value="NZ_AP026830.1"/>
</dbReference>
<reference evidence="4" key="3">
    <citation type="submission" date="2022-09" db="EMBL/GenBank/DDBJ databases">
        <title>Complete genome sequence of Vulcanisaeta souniana.</title>
        <authorList>
            <person name="Kato S."/>
            <person name="Itoh T."/>
            <person name="Ohkuma M."/>
        </authorList>
    </citation>
    <scope>NUCLEOTIDE SEQUENCE [LARGE SCALE GENOMIC DNA]</scope>
    <source>
        <strain evidence="4">JCM 11219</strain>
    </source>
</reference>
<dbReference type="Proteomes" id="UP001060771">
    <property type="component" value="Chromosome"/>
</dbReference>
<organism evidence="2 3">
    <name type="scientific">Vulcanisaeta souniana JCM 11219</name>
    <dbReference type="NCBI Taxonomy" id="1293586"/>
    <lineage>
        <taxon>Archaea</taxon>
        <taxon>Thermoproteota</taxon>
        <taxon>Thermoprotei</taxon>
        <taxon>Thermoproteales</taxon>
        <taxon>Thermoproteaceae</taxon>
        <taxon>Vulcanisaeta</taxon>
    </lineage>
</organism>
<sequence>MRCSGETLVASGFGYFVKLVKRRCRINDGLSIVHVDPKVIGVWKNGEIMELNYEWKASFIDYENGMITVVVRDGPLETVIRIRSNRIIDVFSMEVN</sequence>
<dbReference type="AlphaFoldDB" id="A0A830E2S9"/>
<accession>A0A830E2S9</accession>
<evidence type="ECO:0000313" key="2">
    <source>
        <dbReference type="EMBL" id="GGI76545.1"/>
    </source>
</evidence>
<gene>
    <name evidence="2" type="ORF">GCM10007112_11660</name>
    <name evidence="1" type="ORF">Vsou_24520</name>
</gene>
<dbReference type="EMBL" id="AP026830">
    <property type="protein sequence ID" value="BDR93359.1"/>
    <property type="molecule type" value="Genomic_DNA"/>
</dbReference>
<reference evidence="1" key="4">
    <citation type="journal article" date="2023" name="Microbiol. Resour. Announc.">
        <title>Complete Genome Sequence of Vulcanisaeta souniana Strain IC-059, a Hyperthermophilic Archaeon Isolated from Hot Spring Water in Japan.</title>
        <authorList>
            <person name="Kato S."/>
            <person name="Itoh T."/>
            <person name="Wu L."/>
            <person name="Ma J."/>
            <person name="Ohkuma M."/>
        </authorList>
    </citation>
    <scope>NUCLEOTIDE SEQUENCE</scope>
    <source>
        <strain evidence="1">JCM 11219</strain>
    </source>
</reference>
<keyword evidence="4" id="KW-1185">Reference proteome</keyword>
<proteinExistence type="predicted"/>
<evidence type="ECO:0000313" key="3">
    <source>
        <dbReference type="Proteomes" id="UP000657075"/>
    </source>
</evidence>
<dbReference type="GeneID" id="76207992"/>
<evidence type="ECO:0000313" key="4">
    <source>
        <dbReference type="Proteomes" id="UP001060771"/>
    </source>
</evidence>
<dbReference type="EMBL" id="BMNM01000004">
    <property type="protein sequence ID" value="GGI76545.1"/>
    <property type="molecule type" value="Genomic_DNA"/>
</dbReference>
<reference evidence="2" key="2">
    <citation type="submission" date="2020-09" db="EMBL/GenBank/DDBJ databases">
        <authorList>
            <person name="Sun Q."/>
            <person name="Ohkuma M."/>
        </authorList>
    </citation>
    <scope>NUCLEOTIDE SEQUENCE</scope>
    <source>
        <strain evidence="2">JCM 11219</strain>
    </source>
</reference>
<dbReference type="OrthoDB" id="25954at2157"/>
<dbReference type="Proteomes" id="UP000657075">
    <property type="component" value="Unassembled WGS sequence"/>
</dbReference>
<evidence type="ECO:0000313" key="1">
    <source>
        <dbReference type="EMBL" id="BDR93359.1"/>
    </source>
</evidence>
<protein>
    <submittedName>
        <fullName evidence="2">Uncharacterized protein</fullName>
    </submittedName>
</protein>